<dbReference type="Proteomes" id="UP000277580">
    <property type="component" value="Unassembled WGS sequence"/>
</dbReference>
<reference evidence="2 3" key="1">
    <citation type="journal article" date="2018" name="Nat. Ecol. Evol.">
        <title>Pezizomycetes genomes reveal the molecular basis of ectomycorrhizal truffle lifestyle.</title>
        <authorList>
            <person name="Murat C."/>
            <person name="Payen T."/>
            <person name="Noel B."/>
            <person name="Kuo A."/>
            <person name="Morin E."/>
            <person name="Chen J."/>
            <person name="Kohler A."/>
            <person name="Krizsan K."/>
            <person name="Balestrini R."/>
            <person name="Da Silva C."/>
            <person name="Montanini B."/>
            <person name="Hainaut M."/>
            <person name="Levati E."/>
            <person name="Barry K.W."/>
            <person name="Belfiori B."/>
            <person name="Cichocki N."/>
            <person name="Clum A."/>
            <person name="Dockter R.B."/>
            <person name="Fauchery L."/>
            <person name="Guy J."/>
            <person name="Iotti M."/>
            <person name="Le Tacon F."/>
            <person name="Lindquist E.A."/>
            <person name="Lipzen A."/>
            <person name="Malagnac F."/>
            <person name="Mello A."/>
            <person name="Molinier V."/>
            <person name="Miyauchi S."/>
            <person name="Poulain J."/>
            <person name="Riccioni C."/>
            <person name="Rubini A."/>
            <person name="Sitrit Y."/>
            <person name="Splivallo R."/>
            <person name="Traeger S."/>
            <person name="Wang M."/>
            <person name="Zifcakova L."/>
            <person name="Wipf D."/>
            <person name="Zambonelli A."/>
            <person name="Paolocci F."/>
            <person name="Nowrousian M."/>
            <person name="Ottonello S."/>
            <person name="Baldrian P."/>
            <person name="Spatafora J.W."/>
            <person name="Henrissat B."/>
            <person name="Nagy L.G."/>
            <person name="Aury J.M."/>
            <person name="Wincker P."/>
            <person name="Grigoriev I.V."/>
            <person name="Bonfante P."/>
            <person name="Martin F.M."/>
        </authorList>
    </citation>
    <scope>NUCLEOTIDE SEQUENCE [LARGE SCALE GENOMIC DNA]</scope>
    <source>
        <strain evidence="2 3">CCBAS932</strain>
    </source>
</reference>
<dbReference type="AlphaFoldDB" id="A0A3N4KTG8"/>
<sequence>MNSQNDGRREHWSYGGDGGRPASYASSNNQADKTQSQFQSTSRSEGESSEKRYNESPRASYGDRNSTSSNDGTNDYSEDQCSNVGQYSNRSIRSSYGPVRKPSLSPTDYRLDLCYGASGGSRTSSSLASCSNWVYNTSLSGLSHIEQRPLSISDSYSVEEKTLKENKHSVPVGLGKVENGQTTPMLGYRGSTSSTDLISGRFEPRRRSNHSAHLNSSMVELEIERHPGPILVSDSEKSIRNSSSDKHLGKRNSMHRTALSRSHNQKIEQQDEQEQQHEAEIINAKRRNSLNSDFEVVPTEEEVRRAREIWNESQGRKPPNGREDHILIQWARNILRAQANWEKLGYNNPHTRSLSLLSLQPLPRPVKEEPESDSQDDQLDETYSPLYNSPGLRGSLSRSTDQVPIVRSDKTSTHRDEPSPTTVADKEGLGGKISGKNLSTGRAKSSKNLLPRYKNINKRCIRALKNITGKTLRVPVPHLPLSVPPSPAPVQTSSPPVSSTTQSQSIGTSTGEVYSTLDPNDHVLEGPRSFGVIHDFSANEEPLRQAENDIAASIGFMTSPLVEIQVQLRQDLFSRGLA</sequence>
<feature type="compositionally biased region" description="Low complexity" evidence="1">
    <location>
        <begin position="489"/>
        <end position="511"/>
    </location>
</feature>
<feature type="region of interest" description="Disordered" evidence="1">
    <location>
        <begin position="233"/>
        <end position="277"/>
    </location>
</feature>
<feature type="compositionally biased region" description="Basic and acidic residues" evidence="1">
    <location>
        <begin position="44"/>
        <end position="55"/>
    </location>
</feature>
<feature type="region of interest" description="Disordered" evidence="1">
    <location>
        <begin position="480"/>
        <end position="519"/>
    </location>
</feature>
<feature type="compositionally biased region" description="Polar residues" evidence="1">
    <location>
        <begin position="63"/>
        <end position="94"/>
    </location>
</feature>
<name>A0A3N4KTG8_9PEZI</name>
<protein>
    <submittedName>
        <fullName evidence="2">Uncharacterized protein</fullName>
    </submittedName>
</protein>
<feature type="region of interest" description="Disordered" evidence="1">
    <location>
        <begin position="1"/>
        <end position="103"/>
    </location>
</feature>
<dbReference type="EMBL" id="ML119121">
    <property type="protein sequence ID" value="RPB13806.1"/>
    <property type="molecule type" value="Genomic_DNA"/>
</dbReference>
<feature type="compositionally biased region" description="Polar residues" evidence="1">
    <location>
        <begin position="179"/>
        <end position="195"/>
    </location>
</feature>
<keyword evidence="3" id="KW-1185">Reference proteome</keyword>
<feature type="compositionally biased region" description="Basic and acidic residues" evidence="1">
    <location>
        <begin position="234"/>
        <end position="247"/>
    </location>
</feature>
<feature type="region of interest" description="Disordered" evidence="1">
    <location>
        <begin position="172"/>
        <end position="195"/>
    </location>
</feature>
<dbReference type="OrthoDB" id="5366363at2759"/>
<feature type="compositionally biased region" description="Polar residues" evidence="1">
    <location>
        <begin position="24"/>
        <end position="43"/>
    </location>
</feature>
<feature type="compositionally biased region" description="Polar residues" evidence="1">
    <location>
        <begin position="436"/>
        <end position="446"/>
    </location>
</feature>
<gene>
    <name evidence="2" type="ORF">P167DRAFT_573100</name>
</gene>
<accession>A0A3N4KTG8</accession>
<evidence type="ECO:0000313" key="3">
    <source>
        <dbReference type="Proteomes" id="UP000277580"/>
    </source>
</evidence>
<proteinExistence type="predicted"/>
<dbReference type="InParanoid" id="A0A3N4KTG8"/>
<evidence type="ECO:0000256" key="1">
    <source>
        <dbReference type="SAM" id="MobiDB-lite"/>
    </source>
</evidence>
<feature type="region of interest" description="Disordered" evidence="1">
    <location>
        <begin position="361"/>
        <end position="446"/>
    </location>
</feature>
<feature type="compositionally biased region" description="Acidic residues" evidence="1">
    <location>
        <begin position="370"/>
        <end position="380"/>
    </location>
</feature>
<feature type="compositionally biased region" description="Basic and acidic residues" evidence="1">
    <location>
        <begin position="407"/>
        <end position="429"/>
    </location>
</feature>
<organism evidence="2 3">
    <name type="scientific">Morchella conica CCBAS932</name>
    <dbReference type="NCBI Taxonomy" id="1392247"/>
    <lineage>
        <taxon>Eukaryota</taxon>
        <taxon>Fungi</taxon>
        <taxon>Dikarya</taxon>
        <taxon>Ascomycota</taxon>
        <taxon>Pezizomycotina</taxon>
        <taxon>Pezizomycetes</taxon>
        <taxon>Pezizales</taxon>
        <taxon>Morchellaceae</taxon>
        <taxon>Morchella</taxon>
    </lineage>
</organism>
<feature type="compositionally biased region" description="Basic and acidic residues" evidence="1">
    <location>
        <begin position="1"/>
        <end position="12"/>
    </location>
</feature>
<feature type="compositionally biased region" description="Basic and acidic residues" evidence="1">
    <location>
        <begin position="265"/>
        <end position="277"/>
    </location>
</feature>
<evidence type="ECO:0000313" key="2">
    <source>
        <dbReference type="EMBL" id="RPB13806.1"/>
    </source>
</evidence>